<name>A0ABV8LN05_9ACTN</name>
<evidence type="ECO:0000256" key="1">
    <source>
        <dbReference type="SAM" id="SignalP"/>
    </source>
</evidence>
<accession>A0ABV8LN05</accession>
<evidence type="ECO:0000313" key="2">
    <source>
        <dbReference type="EMBL" id="MFC4131826.1"/>
    </source>
</evidence>
<keyword evidence="1" id="KW-0732">Signal</keyword>
<feature type="chain" id="PRO_5046202313" evidence="1">
    <location>
        <begin position="23"/>
        <end position="293"/>
    </location>
</feature>
<dbReference type="RefSeq" id="WP_253763380.1">
    <property type="nucleotide sequence ID" value="NZ_JAMZDZ010000001.1"/>
</dbReference>
<keyword evidence="3" id="KW-1185">Reference proteome</keyword>
<proteinExistence type="predicted"/>
<dbReference type="Proteomes" id="UP001595816">
    <property type="component" value="Unassembled WGS sequence"/>
</dbReference>
<reference evidence="3" key="1">
    <citation type="journal article" date="2019" name="Int. J. Syst. Evol. Microbiol.">
        <title>The Global Catalogue of Microorganisms (GCM) 10K type strain sequencing project: providing services to taxonomists for standard genome sequencing and annotation.</title>
        <authorList>
            <consortium name="The Broad Institute Genomics Platform"/>
            <consortium name="The Broad Institute Genome Sequencing Center for Infectious Disease"/>
            <person name="Wu L."/>
            <person name="Ma J."/>
        </authorList>
    </citation>
    <scope>NUCLEOTIDE SEQUENCE [LARGE SCALE GENOMIC DNA]</scope>
    <source>
        <strain evidence="3">CGMCC 4.7289</strain>
    </source>
</reference>
<dbReference type="EMBL" id="JBHSAY010000008">
    <property type="protein sequence ID" value="MFC4131826.1"/>
    <property type="molecule type" value="Genomic_DNA"/>
</dbReference>
<gene>
    <name evidence="2" type="ORF">ACFOZ4_14550</name>
</gene>
<organism evidence="2 3">
    <name type="scientific">Hamadaea flava</name>
    <dbReference type="NCBI Taxonomy" id="1742688"/>
    <lineage>
        <taxon>Bacteria</taxon>
        <taxon>Bacillati</taxon>
        <taxon>Actinomycetota</taxon>
        <taxon>Actinomycetes</taxon>
        <taxon>Micromonosporales</taxon>
        <taxon>Micromonosporaceae</taxon>
        <taxon>Hamadaea</taxon>
    </lineage>
</organism>
<comment type="caution">
    <text evidence="2">The sequence shown here is derived from an EMBL/GenBank/DDBJ whole genome shotgun (WGS) entry which is preliminary data.</text>
</comment>
<protein>
    <submittedName>
        <fullName evidence="2">Uncharacterized protein</fullName>
    </submittedName>
</protein>
<evidence type="ECO:0000313" key="3">
    <source>
        <dbReference type="Proteomes" id="UP001595816"/>
    </source>
</evidence>
<feature type="signal peptide" evidence="1">
    <location>
        <begin position="1"/>
        <end position="22"/>
    </location>
</feature>
<sequence length="293" mass="30598">MNQFAKRVAVVVALTVASLTVAAVPSSAVGDGTRLTIEDRPGAPGQVLREIERLAGQPLGDLDQVIAVDTGGRLLTVDQLEAVVAGKEVEGVQVRGTMPGRPEMLDTTLADLADGEFDGRESGDGASTVLFATSVPEGRDWCLTMCIARGHSVRECMLARLGGDGWLTLTMAGTTTLGGVKAGLEKAGQMSSLTLARVDTYVGDEEPSEQDLQDLAAGRDVGSLRRAATVEAPSPDWALDEVAGKSGVAYAKTTVIVIESDWPLLGHILIACHSTDGGKHYRCLVRAFGGNQG</sequence>